<evidence type="ECO:0000256" key="15">
    <source>
        <dbReference type="ARBA" id="ARBA00022990"/>
    </source>
</evidence>
<evidence type="ECO:0000256" key="21">
    <source>
        <dbReference type="ARBA" id="ARBA00065852"/>
    </source>
</evidence>
<dbReference type="Pfam" id="PF20666">
    <property type="entry name" value="ZW10_C"/>
    <property type="match status" value="1"/>
</dbReference>
<keyword evidence="11" id="KW-0256">Endoplasmic reticulum</keyword>
<dbReference type="Ensembl" id="ENSOMYT00000084251.2">
    <property type="protein sequence ID" value="ENSOMYP00000077382.2"/>
    <property type="gene ID" value="ENSOMYG00000025181.2"/>
</dbReference>
<reference evidence="27" key="3">
    <citation type="submission" date="2025-09" db="UniProtKB">
        <authorList>
            <consortium name="Ensembl"/>
        </authorList>
    </citation>
    <scope>IDENTIFICATION</scope>
</reference>
<keyword evidence="5" id="KW-0813">Transport</keyword>
<dbReference type="InterPro" id="IPR009361">
    <property type="entry name" value="Zw10_N"/>
</dbReference>
<keyword evidence="16" id="KW-0175">Coiled coil</keyword>
<evidence type="ECO:0000259" key="26">
    <source>
        <dbReference type="Pfam" id="PF22766"/>
    </source>
</evidence>
<keyword evidence="12" id="KW-0995">Kinetochore</keyword>
<dbReference type="InterPro" id="IPR046362">
    <property type="entry name" value="Zw10/DSL1_C_sf"/>
</dbReference>
<evidence type="ECO:0000256" key="19">
    <source>
        <dbReference type="ARBA" id="ARBA00023306"/>
    </source>
</evidence>
<evidence type="ECO:0000256" key="1">
    <source>
        <dbReference type="ARBA" id="ARBA00004186"/>
    </source>
</evidence>
<dbReference type="GO" id="GO:0005634">
    <property type="term" value="C:nucleus"/>
    <property type="evidence" value="ECO:0007669"/>
    <property type="project" value="InterPro"/>
</dbReference>
<evidence type="ECO:0000256" key="12">
    <source>
        <dbReference type="ARBA" id="ARBA00022838"/>
    </source>
</evidence>
<evidence type="ECO:0000256" key="14">
    <source>
        <dbReference type="ARBA" id="ARBA00022927"/>
    </source>
</evidence>
<dbReference type="Proteomes" id="UP000694395">
    <property type="component" value="Chromosome 10"/>
</dbReference>
<evidence type="ECO:0000256" key="3">
    <source>
        <dbReference type="ARBA" id="ARBA00004629"/>
    </source>
</evidence>
<evidence type="ECO:0000256" key="18">
    <source>
        <dbReference type="ARBA" id="ARBA00023212"/>
    </source>
</evidence>
<dbReference type="FunFam" id="1.10.357.150:FF:000001">
    <property type="entry name" value="centromere/kinetochore protein zw10 homolog"/>
    <property type="match status" value="1"/>
</dbReference>
<evidence type="ECO:0000256" key="8">
    <source>
        <dbReference type="ARBA" id="ARBA00022553"/>
    </source>
</evidence>
<dbReference type="AlphaFoldDB" id="A0A8C7T2T9"/>
<keyword evidence="7" id="KW-0963">Cytoplasm</keyword>
<dbReference type="InterPro" id="IPR048343">
    <property type="entry name" value="ZW10_C"/>
</dbReference>
<comment type="subunit">
    <text evidence="21">Interacts with NBAS and KNTC1/ROD; the interactions are mutually exclusive and indicative for its association in two different vesicle tethering complexes. Component of the RZZ complex composed of KNTC1/ROD, ZW10 and ZWILCH. Component of the NRZ complex composed of NBAS, ZW10 and RINT1/TIP20L; NRZ associates with SNAREs STX18, USE1L, BNIP1/SEC20L and SEC22B (the assembly has been described as syntaxin 18 complex). Interacts directly with RINT1/TIP20L bound to BNIP1/SEC20L. Interacts with C19orf25 and ZWINT. Interacts with ZFYVE1. Interacts with RAB18 and this interaction is enhanced in the presence of ZFYVE1.</text>
</comment>
<proteinExistence type="inferred from homology"/>
<keyword evidence="17" id="KW-0472">Membrane</keyword>
<evidence type="ECO:0000313" key="27">
    <source>
        <dbReference type="Ensembl" id="ENSOMYP00000077382.2"/>
    </source>
</evidence>
<keyword evidence="6" id="KW-0158">Chromosome</keyword>
<dbReference type="GO" id="GO:0015031">
    <property type="term" value="P:protein transport"/>
    <property type="evidence" value="ECO:0007669"/>
    <property type="project" value="UniProtKB-KW"/>
</dbReference>
<dbReference type="GO" id="GO:0005789">
    <property type="term" value="C:endoplasmic reticulum membrane"/>
    <property type="evidence" value="ECO:0007669"/>
    <property type="project" value="UniProtKB-SubCell"/>
</dbReference>
<feature type="domain" description="ZW10 C-terminal helical" evidence="26">
    <location>
        <begin position="619"/>
        <end position="738"/>
    </location>
</feature>
<dbReference type="InterPro" id="IPR055148">
    <property type="entry name" value="ZW10_C_2"/>
</dbReference>
<organism evidence="27 28">
    <name type="scientific">Oncorhynchus mykiss</name>
    <name type="common">Rainbow trout</name>
    <name type="synonym">Salmo gairdneri</name>
    <dbReference type="NCBI Taxonomy" id="8022"/>
    <lineage>
        <taxon>Eukaryota</taxon>
        <taxon>Metazoa</taxon>
        <taxon>Chordata</taxon>
        <taxon>Craniata</taxon>
        <taxon>Vertebrata</taxon>
        <taxon>Euteleostomi</taxon>
        <taxon>Actinopterygii</taxon>
        <taxon>Neopterygii</taxon>
        <taxon>Teleostei</taxon>
        <taxon>Protacanthopterygii</taxon>
        <taxon>Salmoniformes</taxon>
        <taxon>Salmonidae</taxon>
        <taxon>Salmoninae</taxon>
        <taxon>Oncorhynchus</taxon>
    </lineage>
</organism>
<dbReference type="Pfam" id="PF20665">
    <property type="entry name" value="Zw10_middle"/>
    <property type="match status" value="1"/>
</dbReference>
<evidence type="ECO:0000256" key="5">
    <source>
        <dbReference type="ARBA" id="ARBA00022448"/>
    </source>
</evidence>
<sequence length="747" mass="84662">MFSKSNMASFVTEVLASSGKLEKEDLAAKISKLSRKVEETKEEVCDMINKRYNEFLPSMQGAEVLMGQAEEVSKEIDVLKSCIETEVQQNLHTAVTEYAKLKQQLERNTTVIAMLRHLEEFHIAMEEFHKALLEKKYVIAAKQLEKARHSADSLKAWKGSDLPLLRALSSELTVQRENLIYHLGNEWKRLAVWKLPPSKEPTEMKSFLKTELQLTLGGTKEPQQSPPPLLSCVLQALTIQGELQHKIKLFSQVLLKYLLKPLITYPSLNVEVSEQQGEGTLISLQFAETPEEHPSPSQVYIKVLMVLKTLHTHLLDVSVGERKVSVILGDLVWQEMSHCIIHECLLYSIPTNSCQLEQYSAVIKETEEFEKSLKEMQYLRGDSTELLKYAQDVNCHFASKKCKDVIVAARKLMTSEMHNTVKINQDSKLSVPMLPYPGSGDIKGKQGAKKLEAPRLDNEKQLGARTLCLPACRISESVQQLMELALHTLSEAVGSSSQCATQLFFTVRNIFQLFYDVVPTYHKENLLKFPHLAAIQHNNCMYIAHHLLTLGHQFSPHLPGPLSEGAATFVDLVPGFRKLGAHCFLAHLNVQRAEMLERLSTARNFSNLDDEDNYSAASKAVRQVIHQLKRLGTVWQDVLPVNIYCKAMGILLNTAISELIAKIMMLEDISTEDGEHLQILCQTIIEEGPLVFIPLPEENKNKKYQEEVPVYVKKWITFKELVIVLQANLQEIVDRYKNKLLSLSNHH</sequence>
<evidence type="ECO:0000256" key="6">
    <source>
        <dbReference type="ARBA" id="ARBA00022454"/>
    </source>
</evidence>
<evidence type="ECO:0000259" key="23">
    <source>
        <dbReference type="Pfam" id="PF06248"/>
    </source>
</evidence>
<reference evidence="27" key="2">
    <citation type="submission" date="2025-08" db="UniProtKB">
        <authorList>
            <consortium name="Ensembl"/>
        </authorList>
    </citation>
    <scope>IDENTIFICATION</scope>
</reference>
<keyword evidence="8" id="KW-0597">Phosphoprotein</keyword>
<dbReference type="GO" id="GO:0006888">
    <property type="term" value="P:endoplasmic reticulum to Golgi vesicle-mediated transport"/>
    <property type="evidence" value="ECO:0007669"/>
    <property type="project" value="TreeGrafter"/>
</dbReference>
<comment type="subcellular location">
    <subcellularLocation>
        <location evidence="3">Chromosome</location>
        <location evidence="3">Centromere</location>
        <location evidence="3">Kinetochore</location>
    </subcellularLocation>
    <subcellularLocation>
        <location evidence="1">Cytoplasm</location>
        <location evidence="1">Cytoskeleton</location>
        <location evidence="1">Spindle</location>
    </subcellularLocation>
    <subcellularLocation>
        <location evidence="2">Endoplasmic reticulum membrane</location>
        <topology evidence="2">Peripheral membrane protein</topology>
    </subcellularLocation>
</comment>
<keyword evidence="13" id="KW-0931">ER-Golgi transport</keyword>
<dbReference type="GO" id="GO:0005819">
    <property type="term" value="C:spindle"/>
    <property type="evidence" value="ECO:0007669"/>
    <property type="project" value="UniProtKB-SubCell"/>
</dbReference>
<evidence type="ECO:0000256" key="10">
    <source>
        <dbReference type="ARBA" id="ARBA00022776"/>
    </source>
</evidence>
<evidence type="ECO:0000313" key="28">
    <source>
        <dbReference type="Proteomes" id="UP000694395"/>
    </source>
</evidence>
<evidence type="ECO:0000256" key="7">
    <source>
        <dbReference type="ARBA" id="ARBA00022490"/>
    </source>
</evidence>
<dbReference type="GO" id="GO:0051301">
    <property type="term" value="P:cell division"/>
    <property type="evidence" value="ECO:0007669"/>
    <property type="project" value="UniProtKB-KW"/>
</dbReference>
<keyword evidence="28" id="KW-1185">Reference proteome</keyword>
<dbReference type="Pfam" id="PF06248">
    <property type="entry name" value="Zw10_N"/>
    <property type="match status" value="1"/>
</dbReference>
<keyword evidence="20" id="KW-0137">Centromere</keyword>
<evidence type="ECO:0000256" key="11">
    <source>
        <dbReference type="ARBA" id="ARBA00022824"/>
    </source>
</evidence>
<dbReference type="Pfam" id="PF22766">
    <property type="entry name" value="ZW10_C2"/>
    <property type="match status" value="1"/>
</dbReference>
<dbReference type="PANTHER" id="PTHR12205:SF0">
    <property type="entry name" value="CENTROMERE_KINETOCHORE PROTEIN ZW10 HOMOLOG"/>
    <property type="match status" value="1"/>
</dbReference>
<dbReference type="Gene3D" id="1.10.357.150">
    <property type="match status" value="1"/>
</dbReference>
<protein>
    <recommendedName>
        <fullName evidence="22">Centromere/kinetochore protein zw10 homolog</fullName>
    </recommendedName>
</protein>
<comment type="similarity">
    <text evidence="4">Belongs to the ZW10 family.</text>
</comment>
<dbReference type="GO" id="GO:0007094">
    <property type="term" value="P:mitotic spindle assembly checkpoint signaling"/>
    <property type="evidence" value="ECO:0007669"/>
    <property type="project" value="TreeGrafter"/>
</dbReference>
<feature type="domain" description="Centromere/kinetochore protein zw10 C-terminal" evidence="25">
    <location>
        <begin position="467"/>
        <end position="597"/>
    </location>
</feature>
<dbReference type="GO" id="GO:1990423">
    <property type="term" value="C:RZZ complex"/>
    <property type="evidence" value="ECO:0007669"/>
    <property type="project" value="TreeGrafter"/>
</dbReference>
<evidence type="ECO:0000256" key="4">
    <source>
        <dbReference type="ARBA" id="ARBA00006245"/>
    </source>
</evidence>
<evidence type="ECO:0000256" key="2">
    <source>
        <dbReference type="ARBA" id="ARBA00004406"/>
    </source>
</evidence>
<evidence type="ECO:0000256" key="22">
    <source>
        <dbReference type="ARBA" id="ARBA00069312"/>
    </source>
</evidence>
<dbReference type="GeneTree" id="ENSGT00390000016427"/>
<keyword evidence="18" id="KW-0206">Cytoskeleton</keyword>
<evidence type="ECO:0000259" key="24">
    <source>
        <dbReference type="Pfam" id="PF20665"/>
    </source>
</evidence>
<evidence type="ECO:0000256" key="16">
    <source>
        <dbReference type="ARBA" id="ARBA00023054"/>
    </source>
</evidence>
<dbReference type="InterPro" id="IPR048344">
    <property type="entry name" value="Zw10_middle"/>
</dbReference>
<accession>A0A8C7T2T9</accession>
<keyword evidence="14" id="KW-0653">Protein transport</keyword>
<keyword evidence="19" id="KW-0131">Cell cycle</keyword>
<feature type="domain" description="Centromere/kinetochore protein zw10 middle" evidence="24">
    <location>
        <begin position="183"/>
        <end position="413"/>
    </location>
</feature>
<evidence type="ECO:0000256" key="9">
    <source>
        <dbReference type="ARBA" id="ARBA00022618"/>
    </source>
</evidence>
<reference evidence="27" key="1">
    <citation type="submission" date="2020-07" db="EMBL/GenBank/DDBJ databases">
        <title>A long reads based de novo assembly of the rainbow trout Arlee double haploid line genome.</title>
        <authorList>
            <person name="Gao G."/>
            <person name="Palti Y."/>
        </authorList>
    </citation>
    <scope>NUCLEOTIDE SEQUENCE [LARGE SCALE GENOMIC DNA]</scope>
</reference>
<evidence type="ECO:0000256" key="20">
    <source>
        <dbReference type="ARBA" id="ARBA00023328"/>
    </source>
</evidence>
<evidence type="ECO:0000256" key="13">
    <source>
        <dbReference type="ARBA" id="ARBA00022892"/>
    </source>
</evidence>
<evidence type="ECO:0000259" key="25">
    <source>
        <dbReference type="Pfam" id="PF20666"/>
    </source>
</evidence>
<evidence type="ECO:0000256" key="17">
    <source>
        <dbReference type="ARBA" id="ARBA00023136"/>
    </source>
</evidence>
<dbReference type="PANTHER" id="PTHR12205">
    <property type="entry name" value="CENTROMERE/KINETOCHORE PROTEIN ZW10"/>
    <property type="match status" value="1"/>
</dbReference>
<keyword evidence="10" id="KW-0498">Mitosis</keyword>
<name>A0A8C7T2T9_ONCMY</name>
<feature type="domain" description="Centromere/kinetochore protein zw10 N-terminal" evidence="23">
    <location>
        <begin position="33"/>
        <end position="125"/>
    </location>
</feature>
<keyword evidence="15" id="KW-0007">Acetylation</keyword>
<keyword evidence="9" id="KW-0132">Cell division</keyword>